<evidence type="ECO:0000313" key="5">
    <source>
        <dbReference type="EMBL" id="KAB2636772.1"/>
    </source>
</evidence>
<dbReference type="Proteomes" id="UP000327157">
    <property type="component" value="Chromosome 5"/>
</dbReference>
<reference evidence="6" key="2">
    <citation type="submission" date="2019-10" db="EMBL/GenBank/DDBJ databases">
        <title>A de novo genome assembly of a pear dwarfing rootstock.</title>
        <authorList>
            <person name="Wang F."/>
            <person name="Wang J."/>
            <person name="Li S."/>
            <person name="Zhang Y."/>
            <person name="Fang M."/>
            <person name="Ma L."/>
            <person name="Zhao Y."/>
            <person name="Jiang S."/>
        </authorList>
    </citation>
    <scope>NUCLEOTIDE SEQUENCE [LARGE SCALE GENOMIC DNA]</scope>
</reference>
<reference evidence="5 6" key="3">
    <citation type="submission" date="2019-11" db="EMBL/GenBank/DDBJ databases">
        <title>A de novo genome assembly of a pear dwarfing rootstock.</title>
        <authorList>
            <person name="Wang F."/>
            <person name="Wang J."/>
            <person name="Li S."/>
            <person name="Zhang Y."/>
            <person name="Fang M."/>
            <person name="Ma L."/>
            <person name="Zhao Y."/>
            <person name="Jiang S."/>
        </authorList>
    </citation>
    <scope>NUCLEOTIDE SEQUENCE [LARGE SCALE GENOMIC DNA]</scope>
    <source>
        <strain evidence="5">S2</strain>
        <tissue evidence="5">Leaf</tissue>
    </source>
</reference>
<evidence type="ECO:0000256" key="4">
    <source>
        <dbReference type="SAM" id="SignalP"/>
    </source>
</evidence>
<dbReference type="EMBL" id="SMOL01000004">
    <property type="protein sequence ID" value="KAB2636772.1"/>
    <property type="molecule type" value="Genomic_DNA"/>
</dbReference>
<name>A0A5N5IE54_9ROSA</name>
<dbReference type="PANTHER" id="PTHR33091:SF83">
    <property type="entry name" value="SERINE PROTEASE INHIBITOR, POTATO INHIBITOR I-TYPE FAMILY PROTEIN-RELATED"/>
    <property type="match status" value="1"/>
</dbReference>
<dbReference type="PANTHER" id="PTHR33091">
    <property type="entry name" value="PROTEIN, PUTATIVE, EXPRESSED-RELATED"/>
    <property type="match status" value="1"/>
</dbReference>
<keyword evidence="3" id="KW-0722">Serine protease inhibitor</keyword>
<keyword evidence="6" id="KW-1185">Reference proteome</keyword>
<dbReference type="Gene3D" id="3.30.10.10">
    <property type="entry name" value="Trypsin Inhibitor V, subunit A"/>
    <property type="match status" value="1"/>
</dbReference>
<comment type="caution">
    <text evidence="5">The sequence shown here is derived from an EMBL/GenBank/DDBJ whole genome shotgun (WGS) entry which is preliminary data.</text>
</comment>
<comment type="similarity">
    <text evidence="1">Belongs to the protease inhibitor I13 (potato type I serine protease inhibitor) family.</text>
</comment>
<dbReference type="PRINTS" id="PR00292">
    <property type="entry name" value="POTATOINHBTR"/>
</dbReference>
<keyword evidence="4" id="KW-0732">Signal</keyword>
<protein>
    <submittedName>
        <fullName evidence="5">Proteinase inhibitor-like</fullName>
    </submittedName>
</protein>
<dbReference type="PROSITE" id="PS00285">
    <property type="entry name" value="POTATO_INHIBITOR"/>
    <property type="match status" value="1"/>
</dbReference>
<gene>
    <name evidence="5" type="ORF">D8674_027306</name>
</gene>
<feature type="chain" id="PRO_5024315103" evidence="4">
    <location>
        <begin position="19"/>
        <end position="81"/>
    </location>
</feature>
<dbReference type="SUPFAM" id="SSF54654">
    <property type="entry name" value="CI-2 family of serine protease inhibitors"/>
    <property type="match status" value="1"/>
</dbReference>
<accession>A0A5N5IE54</accession>
<dbReference type="InterPro" id="IPR036354">
    <property type="entry name" value="Prot_inh_pot1_sf"/>
</dbReference>
<dbReference type="GO" id="GO:0009611">
    <property type="term" value="P:response to wounding"/>
    <property type="evidence" value="ECO:0007669"/>
    <property type="project" value="InterPro"/>
</dbReference>
<evidence type="ECO:0000256" key="2">
    <source>
        <dbReference type="ARBA" id="ARBA00022690"/>
    </source>
</evidence>
<organism evidence="5 6">
    <name type="scientific">Pyrus ussuriensis x Pyrus communis</name>
    <dbReference type="NCBI Taxonomy" id="2448454"/>
    <lineage>
        <taxon>Eukaryota</taxon>
        <taxon>Viridiplantae</taxon>
        <taxon>Streptophyta</taxon>
        <taxon>Embryophyta</taxon>
        <taxon>Tracheophyta</taxon>
        <taxon>Spermatophyta</taxon>
        <taxon>Magnoliopsida</taxon>
        <taxon>eudicotyledons</taxon>
        <taxon>Gunneridae</taxon>
        <taxon>Pentapetalae</taxon>
        <taxon>rosids</taxon>
        <taxon>fabids</taxon>
        <taxon>Rosales</taxon>
        <taxon>Rosaceae</taxon>
        <taxon>Amygdaloideae</taxon>
        <taxon>Maleae</taxon>
        <taxon>Pyrus</taxon>
    </lineage>
</organism>
<dbReference type="OrthoDB" id="10013825at2759"/>
<evidence type="ECO:0000256" key="1">
    <source>
        <dbReference type="ARBA" id="ARBA00008210"/>
    </source>
</evidence>
<reference evidence="5 6" key="1">
    <citation type="submission" date="2019-09" db="EMBL/GenBank/DDBJ databases">
        <authorList>
            <person name="Ou C."/>
        </authorList>
    </citation>
    <scope>NUCLEOTIDE SEQUENCE [LARGE SCALE GENOMIC DNA]</scope>
    <source>
        <strain evidence="5">S2</strain>
        <tissue evidence="5">Leaf</tissue>
    </source>
</reference>
<sequence length="81" mass="9017">MSLFICFVIYVCVCVGAGKKSWPELVGKNGEDAAAKIEQENHGVRAIVLLEGSATTRDRRCDRVWVWINERGVVTRVPRVG</sequence>
<evidence type="ECO:0000256" key="3">
    <source>
        <dbReference type="ARBA" id="ARBA00022900"/>
    </source>
</evidence>
<dbReference type="InterPro" id="IPR000864">
    <property type="entry name" value="Prot_inh_pot1"/>
</dbReference>
<dbReference type="Pfam" id="PF00280">
    <property type="entry name" value="potato_inhibit"/>
    <property type="match status" value="1"/>
</dbReference>
<proteinExistence type="inferred from homology"/>
<dbReference type="GO" id="GO:0004867">
    <property type="term" value="F:serine-type endopeptidase inhibitor activity"/>
    <property type="evidence" value="ECO:0007669"/>
    <property type="project" value="UniProtKB-KW"/>
</dbReference>
<keyword evidence="2" id="KW-0646">Protease inhibitor</keyword>
<evidence type="ECO:0000313" key="6">
    <source>
        <dbReference type="Proteomes" id="UP000327157"/>
    </source>
</evidence>
<dbReference type="AlphaFoldDB" id="A0A5N5IE54"/>
<feature type="signal peptide" evidence="4">
    <location>
        <begin position="1"/>
        <end position="18"/>
    </location>
</feature>